<protein>
    <submittedName>
        <fullName evidence="2">Uncharacterized protein</fullName>
    </submittedName>
</protein>
<organism evidence="2">
    <name type="scientific">Amphimedon queenslandica</name>
    <name type="common">Sponge</name>
    <dbReference type="NCBI Taxonomy" id="400682"/>
    <lineage>
        <taxon>Eukaryota</taxon>
        <taxon>Metazoa</taxon>
        <taxon>Porifera</taxon>
        <taxon>Demospongiae</taxon>
        <taxon>Heteroscleromorpha</taxon>
        <taxon>Haplosclerida</taxon>
        <taxon>Niphatidae</taxon>
        <taxon>Amphimedon</taxon>
    </lineage>
</organism>
<keyword evidence="1" id="KW-0812">Transmembrane</keyword>
<sequence length="67" mass="7515">MLNGTWPQIRQIKIHQSPKFSNSVNFSPSKISFYTVSPFLFHILALSILSFFLSLSLTSKTQVPVSG</sequence>
<keyword evidence="1" id="KW-1133">Transmembrane helix</keyword>
<keyword evidence="1" id="KW-0472">Membrane</keyword>
<evidence type="ECO:0000256" key="1">
    <source>
        <dbReference type="SAM" id="Phobius"/>
    </source>
</evidence>
<dbReference type="AlphaFoldDB" id="A0A1X7US49"/>
<dbReference type="InParanoid" id="A0A1X7US49"/>
<dbReference type="EnsemblMetazoa" id="Aqu2.1.30491_001">
    <property type="protein sequence ID" value="Aqu2.1.30491_001"/>
    <property type="gene ID" value="Aqu2.1.30491"/>
</dbReference>
<name>A0A1X7US49_AMPQE</name>
<feature type="transmembrane region" description="Helical" evidence="1">
    <location>
        <begin position="31"/>
        <end position="53"/>
    </location>
</feature>
<proteinExistence type="predicted"/>
<reference evidence="2" key="1">
    <citation type="submission" date="2017-05" db="UniProtKB">
        <authorList>
            <consortium name="EnsemblMetazoa"/>
        </authorList>
    </citation>
    <scope>IDENTIFICATION</scope>
</reference>
<accession>A0A1X7US49</accession>
<evidence type="ECO:0000313" key="2">
    <source>
        <dbReference type="EnsemblMetazoa" id="Aqu2.1.30491_001"/>
    </source>
</evidence>